<dbReference type="EMBL" id="SCWB01000004">
    <property type="protein sequence ID" value="TDM12390.1"/>
    <property type="molecule type" value="Genomic_DNA"/>
</dbReference>
<organism evidence="3 4">
    <name type="scientific">Macrococcus lamae</name>
    <dbReference type="NCBI Taxonomy" id="198484"/>
    <lineage>
        <taxon>Bacteria</taxon>
        <taxon>Bacillati</taxon>
        <taxon>Bacillota</taxon>
        <taxon>Bacilli</taxon>
        <taxon>Bacillales</taxon>
        <taxon>Staphylococcaceae</taxon>
        <taxon>Macrococcus</taxon>
    </lineage>
</organism>
<keyword evidence="3" id="KW-0808">Transferase</keyword>
<dbReference type="RefSeq" id="WP_133443295.1">
    <property type="nucleotide sequence ID" value="NZ_SCWB01000004.1"/>
</dbReference>
<dbReference type="SUPFAM" id="SSF53448">
    <property type="entry name" value="Nucleotide-diphospho-sugar transferases"/>
    <property type="match status" value="1"/>
</dbReference>
<dbReference type="Gene3D" id="3.90.550.10">
    <property type="entry name" value="Spore Coat Polysaccharide Biosynthesis Protein SpsA, Chain A"/>
    <property type="match status" value="1"/>
</dbReference>
<comment type="caution">
    <text evidence="3">The sequence shown here is derived from an EMBL/GenBank/DDBJ whole genome shotgun (WGS) entry which is preliminary data.</text>
</comment>
<dbReference type="AlphaFoldDB" id="A0A4R6BVK1"/>
<dbReference type="InterPro" id="IPR029044">
    <property type="entry name" value="Nucleotide-diphossugar_trans"/>
</dbReference>
<gene>
    <name evidence="3" type="ORF">ERX29_03435</name>
</gene>
<dbReference type="Pfam" id="PF00535">
    <property type="entry name" value="Glycos_transf_2"/>
    <property type="match status" value="1"/>
</dbReference>
<name>A0A4R6BVK1_9STAP</name>
<keyword evidence="4" id="KW-1185">Reference proteome</keyword>
<evidence type="ECO:0000256" key="1">
    <source>
        <dbReference type="ARBA" id="ARBA00006739"/>
    </source>
</evidence>
<dbReference type="PANTHER" id="PTHR22916">
    <property type="entry name" value="GLYCOSYLTRANSFERASE"/>
    <property type="match status" value="1"/>
</dbReference>
<comment type="similarity">
    <text evidence="1">Belongs to the glycosyltransferase 2 family.</text>
</comment>
<evidence type="ECO:0000259" key="2">
    <source>
        <dbReference type="Pfam" id="PF00535"/>
    </source>
</evidence>
<protein>
    <submittedName>
        <fullName evidence="3">Glycosyltransferase</fullName>
    </submittedName>
</protein>
<accession>A0A4R6BVK1</accession>
<sequence>MKLSVIVPVYNVEEYLAQCLDSILMQSVPESRYEIILVNDSSPDNSLAVAEQYQAAHPHIKIITQNNGGIAAARNTGLKAASGEYIVLLDSDDFYSADFFGKLYELIDTSSQPDVILFDFNYFYSQDDIHEKVKRSFSSTDINGKSGQDVLNIILAKEPLFTWFPWTYAVKRTLIEDNDLYFVKNRNYEDMMWTPLLFLNAQHIMYLNIPAVEYRLQRDGQITGTISYKNLVDPIFAPHFLKEKMSTLQVPSVLENKILRNTANKYFIAPLYAGHLTYNERMQLIHTLKENKELLAYTSSSLSKVVSMIIKWLGFKNAVYILDRGMRVYQLLKPMKERRNV</sequence>
<dbReference type="InterPro" id="IPR001173">
    <property type="entry name" value="Glyco_trans_2-like"/>
</dbReference>
<dbReference type="GO" id="GO:0016758">
    <property type="term" value="F:hexosyltransferase activity"/>
    <property type="evidence" value="ECO:0007669"/>
    <property type="project" value="UniProtKB-ARBA"/>
</dbReference>
<dbReference type="Proteomes" id="UP000294802">
    <property type="component" value="Unassembled WGS sequence"/>
</dbReference>
<proteinExistence type="inferred from homology"/>
<evidence type="ECO:0000313" key="4">
    <source>
        <dbReference type="Proteomes" id="UP000294802"/>
    </source>
</evidence>
<dbReference type="PANTHER" id="PTHR22916:SF3">
    <property type="entry name" value="UDP-GLCNAC:BETAGAL BETA-1,3-N-ACETYLGLUCOSAMINYLTRANSFERASE-LIKE PROTEIN 1"/>
    <property type="match status" value="1"/>
</dbReference>
<dbReference type="OrthoDB" id="396512at2"/>
<dbReference type="CDD" id="cd00761">
    <property type="entry name" value="Glyco_tranf_GTA_type"/>
    <property type="match status" value="1"/>
</dbReference>
<reference evidence="3 4" key="1">
    <citation type="submission" date="2019-01" db="EMBL/GenBank/DDBJ databases">
        <title>Draft genome sequences of the type strains of six Macrococcus species.</title>
        <authorList>
            <person name="Mazhar S."/>
            <person name="Altermann E."/>
            <person name="Hill C."/>
            <person name="Mcauliffe O."/>
        </authorList>
    </citation>
    <scope>NUCLEOTIDE SEQUENCE [LARGE SCALE GENOMIC DNA]</scope>
    <source>
        <strain evidence="3 4">CCM4815</strain>
    </source>
</reference>
<evidence type="ECO:0000313" key="3">
    <source>
        <dbReference type="EMBL" id="TDM12390.1"/>
    </source>
</evidence>
<feature type="domain" description="Glycosyltransferase 2-like" evidence="2">
    <location>
        <begin position="4"/>
        <end position="111"/>
    </location>
</feature>